<reference evidence="1 2" key="1">
    <citation type="journal article" date="2022" name="Hortic Res">
        <title>A haplotype resolved chromosomal level avocado genome allows analysis of novel avocado genes.</title>
        <authorList>
            <person name="Nath O."/>
            <person name="Fletcher S.J."/>
            <person name="Hayward A."/>
            <person name="Shaw L.M."/>
            <person name="Masouleh A.K."/>
            <person name="Furtado A."/>
            <person name="Henry R.J."/>
            <person name="Mitter N."/>
        </authorList>
    </citation>
    <scope>NUCLEOTIDE SEQUENCE [LARGE SCALE GENOMIC DNA]</scope>
    <source>
        <strain evidence="2">cv. Hass</strain>
    </source>
</reference>
<evidence type="ECO:0000313" key="2">
    <source>
        <dbReference type="Proteomes" id="UP001234297"/>
    </source>
</evidence>
<sequence length="107" mass="10937">MKVLEGLPMKDAAPKSSYSMWGLKDSLPKVNDLMKSIGGFAGNFNNNGKGGSFSVPAMNSGSTMNSSKDPFASLGGFGSKASQPIGNSSASKNTVAGDFSFGDFQAA</sequence>
<name>A0ACC2L3E6_PERAE</name>
<gene>
    <name evidence="1" type="ORF">MRB53_021252</name>
</gene>
<dbReference type="EMBL" id="CM056814">
    <property type="protein sequence ID" value="KAJ8627945.1"/>
    <property type="molecule type" value="Genomic_DNA"/>
</dbReference>
<dbReference type="Proteomes" id="UP001234297">
    <property type="component" value="Chromosome 6"/>
</dbReference>
<keyword evidence="2" id="KW-1185">Reference proteome</keyword>
<organism evidence="1 2">
    <name type="scientific">Persea americana</name>
    <name type="common">Avocado</name>
    <dbReference type="NCBI Taxonomy" id="3435"/>
    <lineage>
        <taxon>Eukaryota</taxon>
        <taxon>Viridiplantae</taxon>
        <taxon>Streptophyta</taxon>
        <taxon>Embryophyta</taxon>
        <taxon>Tracheophyta</taxon>
        <taxon>Spermatophyta</taxon>
        <taxon>Magnoliopsida</taxon>
        <taxon>Magnoliidae</taxon>
        <taxon>Laurales</taxon>
        <taxon>Lauraceae</taxon>
        <taxon>Persea</taxon>
    </lineage>
</organism>
<proteinExistence type="predicted"/>
<protein>
    <submittedName>
        <fullName evidence="1">Uncharacterized protein</fullName>
    </submittedName>
</protein>
<comment type="caution">
    <text evidence="1">The sequence shown here is derived from an EMBL/GenBank/DDBJ whole genome shotgun (WGS) entry which is preliminary data.</text>
</comment>
<accession>A0ACC2L3E6</accession>
<evidence type="ECO:0000313" key="1">
    <source>
        <dbReference type="EMBL" id="KAJ8627945.1"/>
    </source>
</evidence>